<feature type="transmembrane region" description="Helical" evidence="8">
    <location>
        <begin position="354"/>
        <end position="374"/>
    </location>
</feature>
<keyword evidence="4 8" id="KW-0812">Transmembrane</keyword>
<feature type="transmembrane region" description="Helical" evidence="8">
    <location>
        <begin position="169"/>
        <end position="187"/>
    </location>
</feature>
<feature type="transmembrane region" description="Helical" evidence="8">
    <location>
        <begin position="317"/>
        <end position="334"/>
    </location>
</feature>
<dbReference type="EMBL" id="JAWDJX010000008">
    <property type="protein sequence ID" value="KAK3055722.1"/>
    <property type="molecule type" value="Genomic_DNA"/>
</dbReference>
<feature type="transmembrane region" description="Helical" evidence="8">
    <location>
        <begin position="420"/>
        <end position="439"/>
    </location>
</feature>
<organism evidence="9 10">
    <name type="scientific">Extremus antarcticus</name>
    <dbReference type="NCBI Taxonomy" id="702011"/>
    <lineage>
        <taxon>Eukaryota</taxon>
        <taxon>Fungi</taxon>
        <taxon>Dikarya</taxon>
        <taxon>Ascomycota</taxon>
        <taxon>Pezizomycotina</taxon>
        <taxon>Dothideomycetes</taxon>
        <taxon>Dothideomycetidae</taxon>
        <taxon>Mycosphaerellales</taxon>
        <taxon>Extremaceae</taxon>
        <taxon>Extremus</taxon>
    </lineage>
</organism>
<evidence type="ECO:0000256" key="1">
    <source>
        <dbReference type="ARBA" id="ARBA00004141"/>
    </source>
</evidence>
<feature type="transmembrane region" description="Helical" evidence="8">
    <location>
        <begin position="71"/>
        <end position="89"/>
    </location>
</feature>
<accession>A0AAJ0DRU2</accession>
<feature type="compositionally biased region" description="Basic and acidic residues" evidence="7">
    <location>
        <begin position="11"/>
        <end position="35"/>
    </location>
</feature>
<dbReference type="PANTHER" id="PTHR23501:SF107">
    <property type="entry name" value="TRANSPORTER, PUTATIVE (AFU_ORTHOLOGUE AFUA_7G04730)-RELATED"/>
    <property type="match status" value="1"/>
</dbReference>
<evidence type="ECO:0000256" key="6">
    <source>
        <dbReference type="ARBA" id="ARBA00023136"/>
    </source>
</evidence>
<feature type="transmembrane region" description="Helical" evidence="8">
    <location>
        <begin position="138"/>
        <end position="157"/>
    </location>
</feature>
<feature type="transmembrane region" description="Helical" evidence="8">
    <location>
        <begin position="228"/>
        <end position="249"/>
    </location>
</feature>
<dbReference type="FunFam" id="1.20.1250.20:FF:000284">
    <property type="entry name" value="Siderophore iron transporter mirB"/>
    <property type="match status" value="1"/>
</dbReference>
<evidence type="ECO:0000256" key="4">
    <source>
        <dbReference type="ARBA" id="ARBA00022692"/>
    </source>
</evidence>
<evidence type="ECO:0000256" key="7">
    <source>
        <dbReference type="SAM" id="MobiDB-lite"/>
    </source>
</evidence>
<dbReference type="Gene3D" id="1.20.1250.20">
    <property type="entry name" value="MFS general substrate transporter like domains"/>
    <property type="match status" value="2"/>
</dbReference>
<evidence type="ECO:0000256" key="2">
    <source>
        <dbReference type="ARBA" id="ARBA00008335"/>
    </source>
</evidence>
<dbReference type="Proteomes" id="UP001271007">
    <property type="component" value="Unassembled WGS sequence"/>
</dbReference>
<gene>
    <name evidence="9" type="ORF">LTR09_003643</name>
</gene>
<dbReference type="GO" id="GO:0022857">
    <property type="term" value="F:transmembrane transporter activity"/>
    <property type="evidence" value="ECO:0007669"/>
    <property type="project" value="InterPro"/>
</dbReference>
<dbReference type="InterPro" id="IPR036259">
    <property type="entry name" value="MFS_trans_sf"/>
</dbReference>
<dbReference type="PANTHER" id="PTHR23501">
    <property type="entry name" value="MAJOR FACILITATOR SUPERFAMILY"/>
    <property type="match status" value="1"/>
</dbReference>
<dbReference type="Pfam" id="PF07690">
    <property type="entry name" value="MFS_1"/>
    <property type="match status" value="1"/>
</dbReference>
<feature type="transmembrane region" description="Helical" evidence="8">
    <location>
        <begin position="559"/>
        <end position="578"/>
    </location>
</feature>
<feature type="transmembrane region" description="Helical" evidence="8">
    <location>
        <begin position="285"/>
        <end position="305"/>
    </location>
</feature>
<dbReference type="AlphaFoldDB" id="A0AAJ0DRU2"/>
<feature type="transmembrane region" description="Helical" evidence="8">
    <location>
        <begin position="394"/>
        <end position="413"/>
    </location>
</feature>
<evidence type="ECO:0000313" key="9">
    <source>
        <dbReference type="EMBL" id="KAK3055722.1"/>
    </source>
</evidence>
<comment type="subcellular location">
    <subcellularLocation>
        <location evidence="1">Membrane</location>
        <topology evidence="1">Multi-pass membrane protein</topology>
    </subcellularLocation>
</comment>
<keyword evidence="3" id="KW-0813">Transport</keyword>
<protein>
    <submittedName>
        <fullName evidence="9">Uncharacterized protein</fullName>
    </submittedName>
</protein>
<evidence type="ECO:0000256" key="8">
    <source>
        <dbReference type="SAM" id="Phobius"/>
    </source>
</evidence>
<dbReference type="InterPro" id="IPR011701">
    <property type="entry name" value="MFS"/>
</dbReference>
<keyword evidence="5 8" id="KW-1133">Transmembrane helix</keyword>
<dbReference type="SUPFAM" id="SSF103473">
    <property type="entry name" value="MFS general substrate transporter"/>
    <property type="match status" value="1"/>
</dbReference>
<proteinExistence type="inferred from homology"/>
<sequence>MPIPSFFGKGGDAKETSDVQDRPFPSEDSREKNLDEEQNNDLNSSDGESLSSGQDGVKMAQATTIVWTRKSLIIAYGLIFLIFFVNSLQQQISNNVVAYVTSDFGEHPLTSTTNVVSGLVAGVIKLPVAKLMDIFGRIYGFILMVSCTVIGLVMMAACGNVTTYAAAQVFYWVGMNGIAYVLDVFIADTSSLKWRGLMFAFSTSPYIATTFAGPAAAQSYLAGAGWRWVYGTFAIVTPVMCAPFLWVFWRNQQLARKQGVLIDRREASGRSWYQSLNYYLIEFDFFGMLLLIAGWSLVLLPFSLANTLGQGWQSPQIIAMLVIGFCCLVAFFAWERFFAKKTFLPFHLLTDRTVIGSCLTAGTLFLSFYCWDLYFNSYLQVVFNLSVSDAGYVYNIYNIGACFWGIVVGLLIPATGRFKWLAYCAVPLQLLGTGLMIHFRQPHHSIGYVIMCQIFIAIGGGTIVVCQQVAIMAAVGPDNVAVALALESLFTAVGGAIGTSISGAIWTNTLPGELTRNLPPGLKSQASDIYLSLETQLSYPWGSPGREGIINAYAVTQRYMCIAGTATLVLMIFSVALWRNYSVHDFKKPRGAKII</sequence>
<keyword evidence="6 8" id="KW-0472">Membrane</keyword>
<feature type="transmembrane region" description="Helical" evidence="8">
    <location>
        <begin position="199"/>
        <end position="222"/>
    </location>
</feature>
<dbReference type="GO" id="GO:0005886">
    <property type="term" value="C:plasma membrane"/>
    <property type="evidence" value="ECO:0007669"/>
    <property type="project" value="TreeGrafter"/>
</dbReference>
<comment type="similarity">
    <text evidence="2">Belongs to the major facilitator superfamily.</text>
</comment>
<feature type="region of interest" description="Disordered" evidence="7">
    <location>
        <begin position="1"/>
        <end position="54"/>
    </location>
</feature>
<feature type="transmembrane region" description="Helical" evidence="8">
    <location>
        <begin position="445"/>
        <end position="466"/>
    </location>
</feature>
<evidence type="ECO:0000256" key="3">
    <source>
        <dbReference type="ARBA" id="ARBA00022448"/>
    </source>
</evidence>
<evidence type="ECO:0000313" key="10">
    <source>
        <dbReference type="Proteomes" id="UP001271007"/>
    </source>
</evidence>
<name>A0AAJ0DRU2_9PEZI</name>
<feature type="compositionally biased region" description="Polar residues" evidence="7">
    <location>
        <begin position="40"/>
        <end position="54"/>
    </location>
</feature>
<comment type="caution">
    <text evidence="9">The sequence shown here is derived from an EMBL/GenBank/DDBJ whole genome shotgun (WGS) entry which is preliminary data.</text>
</comment>
<keyword evidence="10" id="KW-1185">Reference proteome</keyword>
<evidence type="ECO:0000256" key="5">
    <source>
        <dbReference type="ARBA" id="ARBA00022989"/>
    </source>
</evidence>
<reference evidence="9" key="1">
    <citation type="submission" date="2023-04" db="EMBL/GenBank/DDBJ databases">
        <title>Black Yeasts Isolated from many extreme environments.</title>
        <authorList>
            <person name="Coleine C."/>
            <person name="Stajich J.E."/>
            <person name="Selbmann L."/>
        </authorList>
    </citation>
    <scope>NUCLEOTIDE SEQUENCE</scope>
    <source>
        <strain evidence="9">CCFEE 5312</strain>
    </source>
</reference>